<protein>
    <recommendedName>
        <fullName evidence="8">ATP12-domain-containing protein</fullName>
    </recommendedName>
</protein>
<dbReference type="OrthoDB" id="5673at2759"/>
<dbReference type="GO" id="GO:0033615">
    <property type="term" value="P:mitochondrial proton-transporting ATP synthase complex assembly"/>
    <property type="evidence" value="ECO:0007669"/>
    <property type="project" value="TreeGrafter"/>
</dbReference>
<accession>A0A061H7C6</accession>
<organism evidence="6 7">
    <name type="scientific">Pseudozyma flocculosa PF-1</name>
    <dbReference type="NCBI Taxonomy" id="1277687"/>
    <lineage>
        <taxon>Eukaryota</taxon>
        <taxon>Fungi</taxon>
        <taxon>Dikarya</taxon>
        <taxon>Basidiomycota</taxon>
        <taxon>Ustilaginomycotina</taxon>
        <taxon>Ustilaginomycetes</taxon>
        <taxon>Ustilaginales</taxon>
        <taxon>Ustilaginaceae</taxon>
        <taxon>Pseudozyma</taxon>
    </lineage>
</organism>
<keyword evidence="4" id="KW-0496">Mitochondrion</keyword>
<dbReference type="InterPro" id="IPR011419">
    <property type="entry name" value="ATP12_ATP_synth-F1-assembly"/>
</dbReference>
<dbReference type="InterPro" id="IPR042272">
    <property type="entry name" value="ATP12_ATP_synth-F1-assembly_N"/>
</dbReference>
<evidence type="ECO:0000256" key="4">
    <source>
        <dbReference type="ARBA" id="ARBA00023128"/>
    </source>
</evidence>
<comment type="similarity">
    <text evidence="2">Belongs to the ATP12 family.</text>
</comment>
<dbReference type="GO" id="GO:0005739">
    <property type="term" value="C:mitochondrion"/>
    <property type="evidence" value="ECO:0007669"/>
    <property type="project" value="UniProtKB-SubCell"/>
</dbReference>
<dbReference type="EMBL" id="KE361644">
    <property type="protein sequence ID" value="EPQ26486.1"/>
    <property type="molecule type" value="Genomic_DNA"/>
</dbReference>
<proteinExistence type="inferred from homology"/>
<dbReference type="Pfam" id="PF07542">
    <property type="entry name" value="ATP12"/>
    <property type="match status" value="1"/>
</dbReference>
<evidence type="ECO:0008006" key="8">
    <source>
        <dbReference type="Google" id="ProtNLM"/>
    </source>
</evidence>
<evidence type="ECO:0000313" key="7">
    <source>
        <dbReference type="Proteomes" id="UP000053664"/>
    </source>
</evidence>
<dbReference type="PANTHER" id="PTHR21013:SF10">
    <property type="entry name" value="ATP SYNTHASE MITOCHONDRIAL F1 COMPLEX ASSEMBLY FACTOR 2"/>
    <property type="match status" value="1"/>
</dbReference>
<evidence type="ECO:0000256" key="3">
    <source>
        <dbReference type="ARBA" id="ARBA00022946"/>
    </source>
</evidence>
<dbReference type="AlphaFoldDB" id="A0A061H7C6"/>
<dbReference type="GeneID" id="19319893"/>
<dbReference type="Gene3D" id="1.10.3580.10">
    <property type="entry name" value="ATP12 ATPase"/>
    <property type="match status" value="1"/>
</dbReference>
<dbReference type="PANTHER" id="PTHR21013">
    <property type="entry name" value="ATP SYNTHASE MITOCHONDRIAL F1 COMPLEX ASSEMBLY FACTOR 2/ATP12 PROTEIN, MITOCHONDRIAL PRECURSOR"/>
    <property type="match status" value="1"/>
</dbReference>
<gene>
    <name evidence="6" type="ORF">PFL1_05808</name>
</gene>
<keyword evidence="5" id="KW-0143">Chaperone</keyword>
<dbReference type="HOGENOM" id="CLU_047893_1_0_1"/>
<dbReference type="RefSeq" id="XP_007881537.1">
    <property type="nucleotide sequence ID" value="XM_007883346.1"/>
</dbReference>
<dbReference type="Gene3D" id="3.30.2180.10">
    <property type="entry name" value="ATP12-like"/>
    <property type="match status" value="1"/>
</dbReference>
<reference evidence="6 7" key="1">
    <citation type="journal article" date="2013" name="Plant Cell">
        <title>The transition from a phytopathogenic smut ancestor to an anamorphic biocontrol agent deciphered by comparative whole-genome analysis.</title>
        <authorList>
            <person name="Lefebvre F."/>
            <person name="Joly D.L."/>
            <person name="Labbe C."/>
            <person name="Teichmann B."/>
            <person name="Linning R."/>
            <person name="Belzile F."/>
            <person name="Bakkeren G."/>
            <person name="Belanger R.R."/>
        </authorList>
    </citation>
    <scope>NUCLEOTIDE SEQUENCE [LARGE SCALE GENOMIC DNA]</scope>
    <source>
        <strain evidence="6 7">PF-1</strain>
    </source>
</reference>
<evidence type="ECO:0000256" key="5">
    <source>
        <dbReference type="ARBA" id="ARBA00023186"/>
    </source>
</evidence>
<keyword evidence="3" id="KW-0809">Transit peptide</keyword>
<dbReference type="InterPro" id="IPR023335">
    <property type="entry name" value="ATP12_ortho_dom_sf"/>
</dbReference>
<dbReference type="Proteomes" id="UP000053664">
    <property type="component" value="Unassembled WGS sequence"/>
</dbReference>
<evidence type="ECO:0000313" key="6">
    <source>
        <dbReference type="EMBL" id="EPQ26486.1"/>
    </source>
</evidence>
<dbReference type="eggNOG" id="KOG3015">
    <property type="taxonomic scope" value="Eukaryota"/>
</dbReference>
<evidence type="ECO:0000256" key="2">
    <source>
        <dbReference type="ARBA" id="ARBA00008231"/>
    </source>
</evidence>
<name>A0A061H7C6_9BASI</name>
<comment type="subcellular location">
    <subcellularLocation>
        <location evidence="1">Mitochondrion</location>
    </subcellularLocation>
</comment>
<dbReference type="SUPFAM" id="SSF160909">
    <property type="entry name" value="ATP12-like"/>
    <property type="match status" value="1"/>
</dbReference>
<evidence type="ECO:0000256" key="1">
    <source>
        <dbReference type="ARBA" id="ARBA00004173"/>
    </source>
</evidence>
<dbReference type="KEGG" id="pfp:PFL1_05808"/>
<sequence length="262" mass="28733">MRLEAGGEAATKQAERTMTRFWKTVHLAPATEAEAEAGERGAGGYTVKLDKRALKTPSGAKMVIPHQRRLLASLIAQEWSEQTKTLKSHTLPLTSLAARAIDGCSDAKERQKICSDLLKYLETDTVLFYESTPTSLVRLQAEHWDPLLAWASERFSVPLSPFTALLGNAHDPKVLPTFASLLDNLDPFELAAFERAVLTTKSFLIPVALLSGRLSVEEAAQAAEVEVRSQIERWGEVEDSHDVDTADLRRVLGSVAAAVVKE</sequence>